<name>A0ABP8VXE7_9ACTN</name>
<evidence type="ECO:0000313" key="2">
    <source>
        <dbReference type="EMBL" id="GAA4673594.1"/>
    </source>
</evidence>
<dbReference type="PANTHER" id="PTHR38011:SF11">
    <property type="entry name" value="2,5-DIAMINO-6-RIBOSYLAMINO-4(3H)-PYRIMIDINONE 5'-PHOSPHATE REDUCTASE"/>
    <property type="match status" value="1"/>
</dbReference>
<dbReference type="Pfam" id="PF01872">
    <property type="entry name" value="RibD_C"/>
    <property type="match status" value="1"/>
</dbReference>
<gene>
    <name evidence="2" type="ORF">GCM10023226_08290</name>
</gene>
<keyword evidence="3" id="KW-1185">Reference proteome</keyword>
<dbReference type="InterPro" id="IPR024072">
    <property type="entry name" value="DHFR-like_dom_sf"/>
</dbReference>
<reference evidence="3" key="1">
    <citation type="journal article" date="2019" name="Int. J. Syst. Evol. Microbiol.">
        <title>The Global Catalogue of Microorganisms (GCM) 10K type strain sequencing project: providing services to taxonomists for standard genome sequencing and annotation.</title>
        <authorList>
            <consortium name="The Broad Institute Genomics Platform"/>
            <consortium name="The Broad Institute Genome Sequencing Center for Infectious Disease"/>
            <person name="Wu L."/>
            <person name="Ma J."/>
        </authorList>
    </citation>
    <scope>NUCLEOTIDE SEQUENCE [LARGE SCALE GENOMIC DNA]</scope>
    <source>
        <strain evidence="3">JCM 18127</strain>
    </source>
</reference>
<proteinExistence type="predicted"/>
<dbReference type="InterPro" id="IPR050765">
    <property type="entry name" value="Riboflavin_Biosynth_HTPR"/>
</dbReference>
<evidence type="ECO:0000259" key="1">
    <source>
        <dbReference type="Pfam" id="PF01872"/>
    </source>
</evidence>
<dbReference type="RefSeq" id="WP_345262925.1">
    <property type="nucleotide sequence ID" value="NZ_BAABIM010000001.1"/>
</dbReference>
<dbReference type="Proteomes" id="UP001500621">
    <property type="component" value="Unassembled WGS sequence"/>
</dbReference>
<dbReference type="Gene3D" id="3.40.430.10">
    <property type="entry name" value="Dihydrofolate Reductase, subunit A"/>
    <property type="match status" value="1"/>
</dbReference>
<dbReference type="EMBL" id="BAABIM010000001">
    <property type="protein sequence ID" value="GAA4673594.1"/>
    <property type="molecule type" value="Genomic_DNA"/>
</dbReference>
<dbReference type="PANTHER" id="PTHR38011">
    <property type="entry name" value="DIHYDROFOLATE REDUCTASE FAMILY PROTEIN (AFU_ORTHOLOGUE AFUA_8G06820)"/>
    <property type="match status" value="1"/>
</dbReference>
<organism evidence="2 3">
    <name type="scientific">Nocardioides nanhaiensis</name>
    <dbReference type="NCBI Taxonomy" id="1476871"/>
    <lineage>
        <taxon>Bacteria</taxon>
        <taxon>Bacillati</taxon>
        <taxon>Actinomycetota</taxon>
        <taxon>Actinomycetes</taxon>
        <taxon>Propionibacteriales</taxon>
        <taxon>Nocardioidaceae</taxon>
        <taxon>Nocardioides</taxon>
    </lineage>
</organism>
<evidence type="ECO:0000313" key="3">
    <source>
        <dbReference type="Proteomes" id="UP001500621"/>
    </source>
</evidence>
<protein>
    <submittedName>
        <fullName evidence="2">Dihydrofolate reductase family protein</fullName>
    </submittedName>
</protein>
<dbReference type="InterPro" id="IPR002734">
    <property type="entry name" value="RibDG_C"/>
</dbReference>
<accession>A0ABP8VXE7</accession>
<comment type="caution">
    <text evidence="2">The sequence shown here is derived from an EMBL/GenBank/DDBJ whole genome shotgun (WGS) entry which is preliminary data.</text>
</comment>
<dbReference type="SUPFAM" id="SSF53597">
    <property type="entry name" value="Dihydrofolate reductase-like"/>
    <property type="match status" value="1"/>
</dbReference>
<sequence>MRALTYFVATSLDGRIAGPDGDWSAFPTEGDHLDMILASWSDTLPAHVLAALGREPDGTRFDAVLMGWETYAVGLPLGVTSPYPHLEQVVVSRRHGPEDVPTDVRVVGDPLAEVRRLKQQPGAGIWLCGGGALAASVAEEIDRWVLKVNPVVMGDGVPLLHGGGYAPRDLVLTACTPYRSGVVVLEYERA</sequence>
<feature type="domain" description="Bacterial bifunctional deaminase-reductase C-terminal" evidence="1">
    <location>
        <begin position="4"/>
        <end position="183"/>
    </location>
</feature>